<dbReference type="CDD" id="cd03341">
    <property type="entry name" value="TCP1_theta"/>
    <property type="match status" value="1"/>
</dbReference>
<dbReference type="PRINTS" id="PR00304">
    <property type="entry name" value="TCOMPLEXTCP1"/>
</dbReference>
<sequence>MAMHVPKAPGVAQMLKDGARYFSGLEEAVYRNITACKQLADTVRSAYGPNGMNKMVINHIEKLFVTNDAATIISELEVEHPAAQLLVLASKMQEAEVGDGTNFVIIFAGALLHNAEELLRLGITTSEIVEGYENALADALVILQSLVVHEVTDVRNEEQVKKGIRTTVMSKQYGNEDILASLISQACISILPEKTTFNVDNVRVCKILGGGLNNSQVVQGMVFKRQVEGDVTTKTSAKIAVYTGAIDITQTETKGTVLIKTADELMKFSRGEESLLENQIKAIAESGASVVVAGGKFGDMALHYMNKYNLMAVRIPSKFDLRRLCKSVSATALSKLVPPSSEELGYADTVYIDELGDTIVVVFRLDGKESRISTVLVRGSTENYMDDIERAIDDGINTFKGITRNGAFLPGAGATEIELAAQLASSADMMPGLQQYSTRKFAAALEVFPKTLAESSGTHASEVLSKLYAAHKEGKKNYGFNIDGAGASALIDTVEAGILDLYLTKEWAMKYAVGAACTVLKVDQIIMAKRAGGPKAPPGGVREEDD</sequence>
<dbReference type="InterPro" id="IPR012721">
    <property type="entry name" value="Chap_CCT_theta"/>
</dbReference>
<dbReference type="Gene3D" id="3.30.260.10">
    <property type="entry name" value="TCP-1-like chaperonin intermediate domain"/>
    <property type="match status" value="1"/>
</dbReference>
<dbReference type="OrthoDB" id="1748577at2759"/>
<protein>
    <recommendedName>
        <fullName evidence="3">T-complex protein 1 subunit theta</fullName>
    </recommendedName>
    <alternativeName>
        <fullName evidence="8">CCT-theta</fullName>
    </alternativeName>
</protein>
<dbReference type="GO" id="GO:0005524">
    <property type="term" value="F:ATP binding"/>
    <property type="evidence" value="ECO:0007669"/>
    <property type="project" value="UniProtKB-KW"/>
</dbReference>
<dbReference type="CTD" id="10694"/>
<evidence type="ECO:0000313" key="13">
    <source>
        <dbReference type="RefSeq" id="XP_014477577.1"/>
    </source>
</evidence>
<evidence type="ECO:0000256" key="3">
    <source>
        <dbReference type="ARBA" id="ARBA00016981"/>
    </source>
</evidence>
<dbReference type="PROSITE" id="PS00995">
    <property type="entry name" value="TCP1_3"/>
    <property type="match status" value="1"/>
</dbReference>
<dbReference type="PROSITE" id="PS00751">
    <property type="entry name" value="TCP1_2"/>
    <property type="match status" value="1"/>
</dbReference>
<evidence type="ECO:0000313" key="12">
    <source>
        <dbReference type="Proteomes" id="UP000515204"/>
    </source>
</evidence>
<evidence type="ECO:0000256" key="2">
    <source>
        <dbReference type="ARBA" id="ARBA00008020"/>
    </source>
</evidence>
<dbReference type="Proteomes" id="UP000515204">
    <property type="component" value="Unplaced"/>
</dbReference>
<keyword evidence="5 11" id="KW-0547">Nucleotide-binding</keyword>
<dbReference type="FunFam" id="3.50.7.10:FF:000008">
    <property type="entry name" value="T-complex protein 1 subunit theta"/>
    <property type="match status" value="1"/>
</dbReference>
<keyword evidence="12" id="KW-1185">Reference proteome</keyword>
<comment type="function">
    <text evidence="9">Molecular chaperone; assists the folding of proteins upon ATP hydrolysis. Known to play a role, in vitro, in the folding of actin and tubulin. Required for correct subcellular localization of pgl-1.</text>
</comment>
<dbReference type="InterPro" id="IPR002423">
    <property type="entry name" value="Cpn60/GroEL/TCP-1"/>
</dbReference>
<name>A0A6P3XH86_DINQU</name>
<dbReference type="RefSeq" id="XP_014477577.1">
    <property type="nucleotide sequence ID" value="XM_014622091.1"/>
</dbReference>
<dbReference type="Gene3D" id="1.10.560.10">
    <property type="entry name" value="GroEL-like equatorial domain"/>
    <property type="match status" value="1"/>
</dbReference>
<evidence type="ECO:0000256" key="8">
    <source>
        <dbReference type="ARBA" id="ARBA00029602"/>
    </source>
</evidence>
<dbReference type="InterPro" id="IPR027409">
    <property type="entry name" value="GroEL-like_apical_dom_sf"/>
</dbReference>
<dbReference type="PROSITE" id="PS00750">
    <property type="entry name" value="TCP1_1"/>
    <property type="match status" value="1"/>
</dbReference>
<dbReference type="InterPro" id="IPR027413">
    <property type="entry name" value="GROEL-like_equatorial_sf"/>
</dbReference>
<dbReference type="Gene3D" id="3.50.7.10">
    <property type="entry name" value="GroEL"/>
    <property type="match status" value="1"/>
</dbReference>
<proteinExistence type="inferred from homology"/>
<dbReference type="GO" id="GO:0016887">
    <property type="term" value="F:ATP hydrolysis activity"/>
    <property type="evidence" value="ECO:0007669"/>
    <property type="project" value="InterPro"/>
</dbReference>
<dbReference type="SUPFAM" id="SSF52029">
    <property type="entry name" value="GroEL apical domain-like"/>
    <property type="match status" value="1"/>
</dbReference>
<dbReference type="InterPro" id="IPR027410">
    <property type="entry name" value="TCP-1-like_intermed_sf"/>
</dbReference>
<evidence type="ECO:0000256" key="7">
    <source>
        <dbReference type="ARBA" id="ARBA00023186"/>
    </source>
</evidence>
<evidence type="ECO:0000256" key="5">
    <source>
        <dbReference type="ARBA" id="ARBA00022741"/>
    </source>
</evidence>
<accession>A0A6P3XH86</accession>
<gene>
    <name evidence="13" type="primary">LOC106746002</name>
</gene>
<evidence type="ECO:0000256" key="1">
    <source>
        <dbReference type="ARBA" id="ARBA00004496"/>
    </source>
</evidence>
<organism evidence="12 13">
    <name type="scientific">Dinoponera quadriceps</name>
    <name type="common">South American ant</name>
    <dbReference type="NCBI Taxonomy" id="609295"/>
    <lineage>
        <taxon>Eukaryota</taxon>
        <taxon>Metazoa</taxon>
        <taxon>Ecdysozoa</taxon>
        <taxon>Arthropoda</taxon>
        <taxon>Hexapoda</taxon>
        <taxon>Insecta</taxon>
        <taxon>Pterygota</taxon>
        <taxon>Neoptera</taxon>
        <taxon>Endopterygota</taxon>
        <taxon>Hymenoptera</taxon>
        <taxon>Apocrita</taxon>
        <taxon>Aculeata</taxon>
        <taxon>Formicoidea</taxon>
        <taxon>Formicidae</taxon>
        <taxon>Ponerinae</taxon>
        <taxon>Ponerini</taxon>
        <taxon>Dinoponera</taxon>
    </lineage>
</organism>
<dbReference type="PANTHER" id="PTHR11353">
    <property type="entry name" value="CHAPERONIN"/>
    <property type="match status" value="1"/>
</dbReference>
<comment type="subcellular location">
    <subcellularLocation>
        <location evidence="1">Cytoplasm</location>
    </subcellularLocation>
</comment>
<dbReference type="SUPFAM" id="SSF54849">
    <property type="entry name" value="GroEL-intermediate domain like"/>
    <property type="match status" value="1"/>
</dbReference>
<evidence type="ECO:0000256" key="10">
    <source>
        <dbReference type="ARBA" id="ARBA00064252"/>
    </source>
</evidence>
<dbReference type="NCBIfam" id="TIGR02346">
    <property type="entry name" value="chap_CCT_theta"/>
    <property type="match status" value="1"/>
</dbReference>
<dbReference type="GO" id="GO:0005737">
    <property type="term" value="C:cytoplasm"/>
    <property type="evidence" value="ECO:0007669"/>
    <property type="project" value="UniProtKB-SubCell"/>
</dbReference>
<dbReference type="SUPFAM" id="SSF48592">
    <property type="entry name" value="GroEL equatorial domain-like"/>
    <property type="match status" value="1"/>
</dbReference>
<dbReference type="GO" id="GO:0140662">
    <property type="term" value="F:ATP-dependent protein folding chaperone"/>
    <property type="evidence" value="ECO:0007669"/>
    <property type="project" value="InterPro"/>
</dbReference>
<dbReference type="Pfam" id="PF00118">
    <property type="entry name" value="Cpn60_TCP1"/>
    <property type="match status" value="1"/>
</dbReference>
<evidence type="ECO:0000256" key="11">
    <source>
        <dbReference type="RuleBase" id="RU004187"/>
    </source>
</evidence>
<keyword evidence="7 11" id="KW-0143">Chaperone</keyword>
<evidence type="ECO:0000256" key="6">
    <source>
        <dbReference type="ARBA" id="ARBA00022840"/>
    </source>
</evidence>
<reference evidence="13" key="1">
    <citation type="submission" date="2025-08" db="UniProtKB">
        <authorList>
            <consortium name="RefSeq"/>
        </authorList>
    </citation>
    <scope>IDENTIFICATION</scope>
</reference>
<evidence type="ECO:0000256" key="4">
    <source>
        <dbReference type="ARBA" id="ARBA00022490"/>
    </source>
</evidence>
<dbReference type="GeneID" id="106746002"/>
<dbReference type="InterPro" id="IPR017998">
    <property type="entry name" value="Chaperone_TCP-1"/>
</dbReference>
<keyword evidence="4" id="KW-0963">Cytoplasm</keyword>
<evidence type="ECO:0000256" key="9">
    <source>
        <dbReference type="ARBA" id="ARBA00058723"/>
    </source>
</evidence>
<comment type="similarity">
    <text evidence="2 11">Belongs to the TCP-1 chaperonin family.</text>
</comment>
<keyword evidence="6 11" id="KW-0067">ATP-binding</keyword>
<dbReference type="GO" id="GO:0051082">
    <property type="term" value="F:unfolded protein binding"/>
    <property type="evidence" value="ECO:0007669"/>
    <property type="project" value="InterPro"/>
</dbReference>
<dbReference type="KEGG" id="dqu:106746002"/>
<dbReference type="AlphaFoldDB" id="A0A6P3XH86"/>
<dbReference type="InterPro" id="IPR002194">
    <property type="entry name" value="Chaperonin_TCP-1_CS"/>
</dbReference>
<comment type="subunit">
    <text evidence="10">Heterooligomeric complex.</text>
</comment>